<evidence type="ECO:0000256" key="2">
    <source>
        <dbReference type="ARBA" id="ARBA00022801"/>
    </source>
</evidence>
<keyword evidence="2 4" id="KW-0378">Hydrolase</keyword>
<evidence type="ECO:0000256" key="1">
    <source>
        <dbReference type="ARBA" id="ARBA00007754"/>
    </source>
</evidence>
<feature type="region of interest" description="Disordered" evidence="5">
    <location>
        <begin position="224"/>
        <end position="248"/>
    </location>
</feature>
<dbReference type="OrthoDB" id="428177at2759"/>
<dbReference type="SUPFAM" id="SSF51445">
    <property type="entry name" value="(Trans)glycosidases"/>
    <property type="match status" value="1"/>
</dbReference>
<dbReference type="PANTHER" id="PTHR40079:SF4">
    <property type="entry name" value="GH26 DOMAIN-CONTAINING PROTEIN-RELATED"/>
    <property type="match status" value="1"/>
</dbReference>
<dbReference type="EMBL" id="KQ965772">
    <property type="protein sequence ID" value="KXS14004.1"/>
    <property type="molecule type" value="Genomic_DNA"/>
</dbReference>
<organism evidence="8 9">
    <name type="scientific">Gonapodya prolifera (strain JEL478)</name>
    <name type="common">Monoblepharis prolifera</name>
    <dbReference type="NCBI Taxonomy" id="1344416"/>
    <lineage>
        <taxon>Eukaryota</taxon>
        <taxon>Fungi</taxon>
        <taxon>Fungi incertae sedis</taxon>
        <taxon>Chytridiomycota</taxon>
        <taxon>Chytridiomycota incertae sedis</taxon>
        <taxon>Monoblepharidomycetes</taxon>
        <taxon>Monoblepharidales</taxon>
        <taxon>Gonapodyaceae</taxon>
        <taxon>Gonapodya</taxon>
    </lineage>
</organism>
<evidence type="ECO:0000256" key="3">
    <source>
        <dbReference type="ARBA" id="ARBA00023295"/>
    </source>
</evidence>
<dbReference type="Gene3D" id="3.20.20.80">
    <property type="entry name" value="Glycosidases"/>
    <property type="match status" value="1"/>
</dbReference>
<evidence type="ECO:0000259" key="7">
    <source>
        <dbReference type="PROSITE" id="PS51764"/>
    </source>
</evidence>
<name>A0A139ABI3_GONPJ</name>
<keyword evidence="9" id="KW-1185">Reference proteome</keyword>
<evidence type="ECO:0000256" key="6">
    <source>
        <dbReference type="SAM" id="SignalP"/>
    </source>
</evidence>
<dbReference type="GO" id="GO:0016985">
    <property type="term" value="F:mannan endo-1,4-beta-mannosidase activity"/>
    <property type="evidence" value="ECO:0007669"/>
    <property type="project" value="InterPro"/>
</dbReference>
<dbReference type="PROSITE" id="PS51764">
    <property type="entry name" value="GH26"/>
    <property type="match status" value="1"/>
</dbReference>
<protein>
    <submittedName>
        <fullName evidence="8">Glycoside hydrolase family 26 protein</fullName>
    </submittedName>
</protein>
<dbReference type="InterPro" id="IPR017853">
    <property type="entry name" value="GH"/>
</dbReference>
<feature type="signal peptide" evidence="6">
    <location>
        <begin position="1"/>
        <end position="28"/>
    </location>
</feature>
<evidence type="ECO:0000256" key="5">
    <source>
        <dbReference type="SAM" id="MobiDB-lite"/>
    </source>
</evidence>
<sequence length="669" mass="73030">MRIRNSPTTRAVVAVSALVVCAALGADAAPSLGRRQAKSCDTIYQTFAAGTALTAQDYSDWATWACSTWFPSGIGSAAPNPPPAAPATSCDSIYALFTSLGATALTAQDRQDWLDWTCVNWFPSGIGAAPAPHPAGRTCDSIFAAAKTATPSAQDLADWASWTCTTWFPSGLPTITTPSPPAAPTRTCTSIHAAVAELGQVASAQDLLDWVDWKCDTWYPGGLGTATAPPSTPPTAPPPAPSPSPAATRTCDTIYASYQSGSKLSDQDLSDWSAWKCSTWFGALTSGQGAVTPVKPPASTPPSSPPASIPNYNGGKLQFSGSKQTVGRIQVPSNKVLLGAYLDMSTYGDTPQKYASRIGKTALMFGDFFPFPLDWAWYSSAQFWKDQLGQGATFVMTLEPMNGLYSVTDDAINALVSELWGLNGAGIGVIIRFAHEMNGGWYIWGRKPSLYKDTFQRIARAVHTVPNCAMLWAPNNGLNYPWSGGAYDPAQYSQDFNDLDTNKNGQLDQWDDPYSPYYPGDEYVDWVGMSVYWYPPWPNTCKWSAGGPAPNAIERILRGQQVVTGEYQVPDFITTYSTNKGKPFMFAETAMHYLWGGGNPPSELDMKRAWWSQLYGRDLLTKFNIKGIMYFEINKNIPIYNNQWTPYALTYDDGIRWNFLNEIPMDLFF</sequence>
<comment type="similarity">
    <text evidence="1 4">Belongs to the glycosyl hydrolase 26 family.</text>
</comment>
<evidence type="ECO:0000256" key="4">
    <source>
        <dbReference type="PROSITE-ProRule" id="PRU01100"/>
    </source>
</evidence>
<reference evidence="8 9" key="1">
    <citation type="journal article" date="2015" name="Genome Biol. Evol.">
        <title>Phylogenomic analyses indicate that early fungi evolved digesting cell walls of algal ancestors of land plants.</title>
        <authorList>
            <person name="Chang Y."/>
            <person name="Wang S."/>
            <person name="Sekimoto S."/>
            <person name="Aerts A.L."/>
            <person name="Choi C."/>
            <person name="Clum A."/>
            <person name="LaButti K.M."/>
            <person name="Lindquist E.A."/>
            <person name="Yee Ngan C."/>
            <person name="Ohm R.A."/>
            <person name="Salamov A.A."/>
            <person name="Grigoriev I.V."/>
            <person name="Spatafora J.W."/>
            <person name="Berbee M.L."/>
        </authorList>
    </citation>
    <scope>NUCLEOTIDE SEQUENCE [LARGE SCALE GENOMIC DNA]</scope>
    <source>
        <strain evidence="8 9">JEL478</strain>
    </source>
</reference>
<evidence type="ECO:0000313" key="8">
    <source>
        <dbReference type="EMBL" id="KXS14004.1"/>
    </source>
</evidence>
<keyword evidence="3 4" id="KW-0326">Glycosidase</keyword>
<proteinExistence type="inferred from homology"/>
<keyword evidence="6" id="KW-0732">Signal</keyword>
<dbReference type="InterPro" id="IPR022790">
    <property type="entry name" value="GH26_dom"/>
</dbReference>
<feature type="compositionally biased region" description="Pro residues" evidence="5">
    <location>
        <begin position="230"/>
        <end position="244"/>
    </location>
</feature>
<evidence type="ECO:0000313" key="9">
    <source>
        <dbReference type="Proteomes" id="UP000070544"/>
    </source>
</evidence>
<dbReference type="InterPro" id="IPR000805">
    <property type="entry name" value="Glyco_hydro_26"/>
</dbReference>
<dbReference type="GO" id="GO:0006080">
    <property type="term" value="P:substituted mannan metabolic process"/>
    <property type="evidence" value="ECO:0007669"/>
    <property type="project" value="InterPro"/>
</dbReference>
<dbReference type="PANTHER" id="PTHR40079">
    <property type="entry name" value="MANNAN ENDO-1,4-BETA-MANNOSIDASE E-RELATED"/>
    <property type="match status" value="1"/>
</dbReference>
<gene>
    <name evidence="8" type="ORF">M427DRAFT_136089</name>
</gene>
<dbReference type="AlphaFoldDB" id="A0A139ABI3"/>
<feature type="region of interest" description="Disordered" evidence="5">
    <location>
        <begin position="291"/>
        <end position="314"/>
    </location>
</feature>
<feature type="active site" description="Nucleophile" evidence="4">
    <location>
        <position position="588"/>
    </location>
</feature>
<accession>A0A139ABI3</accession>
<feature type="active site" description="Proton donor" evidence="4">
    <location>
        <position position="436"/>
    </location>
</feature>
<feature type="compositionally biased region" description="Pro residues" evidence="5">
    <location>
        <begin position="294"/>
        <end position="308"/>
    </location>
</feature>
<dbReference type="Pfam" id="PF02156">
    <property type="entry name" value="Glyco_hydro_26"/>
    <property type="match status" value="1"/>
</dbReference>
<feature type="domain" description="GH26" evidence="7">
    <location>
        <begin position="320"/>
        <end position="668"/>
    </location>
</feature>
<dbReference type="Proteomes" id="UP000070544">
    <property type="component" value="Unassembled WGS sequence"/>
</dbReference>
<feature type="chain" id="PRO_5007296093" evidence="6">
    <location>
        <begin position="29"/>
        <end position="669"/>
    </location>
</feature>